<comment type="caution">
    <text evidence="1">The sequence shown here is derived from an EMBL/GenBank/DDBJ whole genome shotgun (WGS) entry which is preliminary data.</text>
</comment>
<accession>A0ACC0F6Y0</accession>
<protein>
    <submittedName>
        <fullName evidence="1">Uncharacterized protein</fullName>
    </submittedName>
</protein>
<gene>
    <name evidence="1" type="ORF">LOK49_LG15G00179</name>
</gene>
<proteinExistence type="predicted"/>
<evidence type="ECO:0000313" key="2">
    <source>
        <dbReference type="Proteomes" id="UP001060215"/>
    </source>
</evidence>
<evidence type="ECO:0000313" key="1">
    <source>
        <dbReference type="EMBL" id="KAI7983837.1"/>
    </source>
</evidence>
<dbReference type="EMBL" id="CM045768">
    <property type="protein sequence ID" value="KAI7983837.1"/>
    <property type="molecule type" value="Genomic_DNA"/>
</dbReference>
<name>A0ACC0F6Y0_9ERIC</name>
<keyword evidence="2" id="KW-1185">Reference proteome</keyword>
<organism evidence="1 2">
    <name type="scientific">Camellia lanceoleosa</name>
    <dbReference type="NCBI Taxonomy" id="1840588"/>
    <lineage>
        <taxon>Eukaryota</taxon>
        <taxon>Viridiplantae</taxon>
        <taxon>Streptophyta</taxon>
        <taxon>Embryophyta</taxon>
        <taxon>Tracheophyta</taxon>
        <taxon>Spermatophyta</taxon>
        <taxon>Magnoliopsida</taxon>
        <taxon>eudicotyledons</taxon>
        <taxon>Gunneridae</taxon>
        <taxon>Pentapetalae</taxon>
        <taxon>asterids</taxon>
        <taxon>Ericales</taxon>
        <taxon>Theaceae</taxon>
        <taxon>Camellia</taxon>
    </lineage>
</organism>
<dbReference type="Proteomes" id="UP001060215">
    <property type="component" value="Chromosome 11"/>
</dbReference>
<reference evidence="1 2" key="1">
    <citation type="journal article" date="2022" name="Plant J.">
        <title>Chromosome-level genome of Camellia lanceoleosa provides a valuable resource for understanding genome evolution and self-incompatibility.</title>
        <authorList>
            <person name="Gong W."/>
            <person name="Xiao S."/>
            <person name="Wang L."/>
            <person name="Liao Z."/>
            <person name="Chang Y."/>
            <person name="Mo W."/>
            <person name="Hu G."/>
            <person name="Li W."/>
            <person name="Zhao G."/>
            <person name="Zhu H."/>
            <person name="Hu X."/>
            <person name="Ji K."/>
            <person name="Xiang X."/>
            <person name="Song Q."/>
            <person name="Yuan D."/>
            <person name="Jin S."/>
            <person name="Zhang L."/>
        </authorList>
    </citation>
    <scope>NUCLEOTIDE SEQUENCE [LARGE SCALE GENOMIC DNA]</scope>
    <source>
        <strain evidence="1">SQ_2022a</strain>
    </source>
</reference>
<sequence length="556" mass="60836">MEKPKKQEKHKPAIRVGGGGGGGVVGGVVLWGGVVAAATILSVSAIRLRKRPTNKSHNPPTPKLTSSSQSEAEPIADLPDKLELKKKKENNDDDQGKGLHVLLQDYSPPIDYHPSTDGTTEMAVTQIDSTSSDFTKTSILDDNSVRDISGPTKSPTYLEILLSDNSKPKNSLLITDYGVNVNVKEYSLPVLDGPSLLKSRNMNKNEHIGDTVDVEEDNLPMELIEKGGGGEVEEHDDVENTIEIGDVVVMEGDSIVSEVLWEDKAVEAPHVGQIEEVDNRHTQLIETVIVKGEETIETAEKDQFEVEVDQEAIKVTKEEAANEATDAVHIEEECNPKMQLVEEEQENDDGGIAVEKDEAIETGVLTNQVAVDQDELQVTVLSEDEDEDEDDDEMDVNEDEDKEEIVEKGEESSDGTGDSSMESNAEAIWPAESIQELSLEFKELKIINKTLDDKIEETEDHGCYSNSIADEGSIYVNGHHKNEETGKSIVTASKGSIKELLARIKLSTDSSNTRIWISPSSVLLVMLLLVMPLLLSPANILKLCLIIFLVVILSQV</sequence>